<feature type="non-terminal residue" evidence="8">
    <location>
        <position position="1"/>
    </location>
</feature>
<feature type="non-terminal residue" evidence="8">
    <location>
        <position position="60"/>
    </location>
</feature>
<feature type="domain" description="Homeobox" evidence="7">
    <location>
        <begin position="1"/>
        <end position="59"/>
    </location>
</feature>
<proteinExistence type="predicted"/>
<gene>
    <name evidence="8" type="ORF">LOTGIDRAFT_80560</name>
</gene>
<dbReference type="FunFam" id="1.10.10.60:FF:000679">
    <property type="entry name" value="Homeobox protein aristaless"/>
    <property type="match status" value="1"/>
</dbReference>
<dbReference type="PANTHER" id="PTHR24329:SF543">
    <property type="entry name" value="FI01017P-RELATED"/>
    <property type="match status" value="1"/>
</dbReference>
<name>V4BGK7_LOTGI</name>
<dbReference type="OMA" id="THYPCVA"/>
<dbReference type="RefSeq" id="XP_009044491.1">
    <property type="nucleotide sequence ID" value="XM_009046243.1"/>
</dbReference>
<sequence>LRRNRTTFCQSQLEVLEQEFLKTHYPGVATREDLAVKTGLSEARVQVWFSNRRAKWRRNE</sequence>
<keyword evidence="2 5" id="KW-0238">DNA-binding</keyword>
<dbReference type="GeneID" id="20252472"/>
<dbReference type="KEGG" id="lgi:LOTGIDRAFT_80560"/>
<keyword evidence="4 5" id="KW-0539">Nucleus</keyword>
<dbReference type="Proteomes" id="UP000030746">
    <property type="component" value="Unassembled WGS sequence"/>
</dbReference>
<dbReference type="OrthoDB" id="6159439at2759"/>
<evidence type="ECO:0000256" key="2">
    <source>
        <dbReference type="ARBA" id="ARBA00023125"/>
    </source>
</evidence>
<comment type="subcellular location">
    <subcellularLocation>
        <location evidence="1 5 6">Nucleus</location>
    </subcellularLocation>
</comment>
<protein>
    <recommendedName>
        <fullName evidence="7">Homeobox domain-containing protein</fullName>
    </recommendedName>
</protein>
<dbReference type="PANTHER" id="PTHR24329">
    <property type="entry name" value="HOMEOBOX PROTEIN ARISTALESS"/>
    <property type="match status" value="1"/>
</dbReference>
<evidence type="ECO:0000256" key="6">
    <source>
        <dbReference type="RuleBase" id="RU000682"/>
    </source>
</evidence>
<keyword evidence="9" id="KW-1185">Reference proteome</keyword>
<evidence type="ECO:0000256" key="1">
    <source>
        <dbReference type="ARBA" id="ARBA00004123"/>
    </source>
</evidence>
<evidence type="ECO:0000259" key="7">
    <source>
        <dbReference type="PROSITE" id="PS50071"/>
    </source>
</evidence>
<dbReference type="HOGENOM" id="CLU_049543_12_1_1"/>
<evidence type="ECO:0000313" key="9">
    <source>
        <dbReference type="Proteomes" id="UP000030746"/>
    </source>
</evidence>
<dbReference type="InterPro" id="IPR050649">
    <property type="entry name" value="Paired_Homeobox_TFs"/>
</dbReference>
<evidence type="ECO:0000256" key="5">
    <source>
        <dbReference type="PROSITE-ProRule" id="PRU00108"/>
    </source>
</evidence>
<organism evidence="8 9">
    <name type="scientific">Lottia gigantea</name>
    <name type="common">Giant owl limpet</name>
    <dbReference type="NCBI Taxonomy" id="225164"/>
    <lineage>
        <taxon>Eukaryota</taxon>
        <taxon>Metazoa</taxon>
        <taxon>Spiralia</taxon>
        <taxon>Lophotrochozoa</taxon>
        <taxon>Mollusca</taxon>
        <taxon>Gastropoda</taxon>
        <taxon>Patellogastropoda</taxon>
        <taxon>Lottioidea</taxon>
        <taxon>Lottiidae</taxon>
        <taxon>Lottia</taxon>
    </lineage>
</organism>
<dbReference type="PRINTS" id="PR00031">
    <property type="entry name" value="HTHREPRESSR"/>
</dbReference>
<dbReference type="Pfam" id="PF00046">
    <property type="entry name" value="Homeodomain"/>
    <property type="match status" value="1"/>
</dbReference>
<dbReference type="GO" id="GO:0000981">
    <property type="term" value="F:DNA-binding transcription factor activity, RNA polymerase II-specific"/>
    <property type="evidence" value="ECO:0007669"/>
    <property type="project" value="InterPro"/>
</dbReference>
<feature type="DNA-binding region" description="Homeobox" evidence="5">
    <location>
        <begin position="3"/>
        <end position="60"/>
    </location>
</feature>
<evidence type="ECO:0000313" key="8">
    <source>
        <dbReference type="EMBL" id="ESP04982.1"/>
    </source>
</evidence>
<dbReference type="InterPro" id="IPR009057">
    <property type="entry name" value="Homeodomain-like_sf"/>
</dbReference>
<dbReference type="InterPro" id="IPR017970">
    <property type="entry name" value="Homeobox_CS"/>
</dbReference>
<dbReference type="SUPFAM" id="SSF46689">
    <property type="entry name" value="Homeodomain-like"/>
    <property type="match status" value="1"/>
</dbReference>
<dbReference type="CDD" id="cd00086">
    <property type="entry name" value="homeodomain"/>
    <property type="match status" value="1"/>
</dbReference>
<dbReference type="SMART" id="SM00389">
    <property type="entry name" value="HOX"/>
    <property type="match status" value="1"/>
</dbReference>
<dbReference type="PROSITE" id="PS50071">
    <property type="entry name" value="HOMEOBOX_2"/>
    <property type="match status" value="1"/>
</dbReference>
<keyword evidence="3 5" id="KW-0371">Homeobox</keyword>
<dbReference type="GO" id="GO:0005634">
    <property type="term" value="C:nucleus"/>
    <property type="evidence" value="ECO:0007669"/>
    <property type="project" value="UniProtKB-SubCell"/>
</dbReference>
<dbReference type="CTD" id="20252472"/>
<evidence type="ECO:0000256" key="4">
    <source>
        <dbReference type="ARBA" id="ARBA00023242"/>
    </source>
</evidence>
<dbReference type="EMBL" id="KB199651">
    <property type="protein sequence ID" value="ESP04982.1"/>
    <property type="molecule type" value="Genomic_DNA"/>
</dbReference>
<dbReference type="PROSITE" id="PS00027">
    <property type="entry name" value="HOMEOBOX_1"/>
    <property type="match status" value="1"/>
</dbReference>
<dbReference type="InterPro" id="IPR001356">
    <property type="entry name" value="HD"/>
</dbReference>
<dbReference type="STRING" id="225164.V4BGK7"/>
<dbReference type="GO" id="GO:0000977">
    <property type="term" value="F:RNA polymerase II transcription regulatory region sequence-specific DNA binding"/>
    <property type="evidence" value="ECO:0007669"/>
    <property type="project" value="TreeGrafter"/>
</dbReference>
<evidence type="ECO:0000256" key="3">
    <source>
        <dbReference type="ARBA" id="ARBA00023155"/>
    </source>
</evidence>
<dbReference type="InterPro" id="IPR000047">
    <property type="entry name" value="HTH_motif"/>
</dbReference>
<dbReference type="Gene3D" id="1.10.10.60">
    <property type="entry name" value="Homeodomain-like"/>
    <property type="match status" value="1"/>
</dbReference>
<reference evidence="8 9" key="1">
    <citation type="journal article" date="2013" name="Nature">
        <title>Insights into bilaterian evolution from three spiralian genomes.</title>
        <authorList>
            <person name="Simakov O."/>
            <person name="Marletaz F."/>
            <person name="Cho S.J."/>
            <person name="Edsinger-Gonzales E."/>
            <person name="Havlak P."/>
            <person name="Hellsten U."/>
            <person name="Kuo D.H."/>
            <person name="Larsson T."/>
            <person name="Lv J."/>
            <person name="Arendt D."/>
            <person name="Savage R."/>
            <person name="Osoegawa K."/>
            <person name="de Jong P."/>
            <person name="Grimwood J."/>
            <person name="Chapman J.A."/>
            <person name="Shapiro H."/>
            <person name="Aerts A."/>
            <person name="Otillar R.P."/>
            <person name="Terry A.Y."/>
            <person name="Boore J.L."/>
            <person name="Grigoriev I.V."/>
            <person name="Lindberg D.R."/>
            <person name="Seaver E.C."/>
            <person name="Weisblat D.A."/>
            <person name="Putnam N.H."/>
            <person name="Rokhsar D.S."/>
        </authorList>
    </citation>
    <scope>NUCLEOTIDE SEQUENCE [LARGE SCALE GENOMIC DNA]</scope>
</reference>
<accession>V4BGK7</accession>
<dbReference type="AlphaFoldDB" id="V4BGK7"/>